<dbReference type="OrthoDB" id="389286at2759"/>
<protein>
    <recommendedName>
        <fullName evidence="3">CYIR protein</fullName>
    </recommendedName>
</protein>
<gene>
    <name evidence="1" type="ORF">PCYB_007640</name>
</gene>
<feature type="non-terminal residue" evidence="1">
    <location>
        <position position="178"/>
    </location>
</feature>
<dbReference type="Proteomes" id="UP000006319">
    <property type="component" value="Unassembled WGS sequence"/>
</dbReference>
<dbReference type="RefSeq" id="XP_004228233.1">
    <property type="nucleotide sequence ID" value="XM_004228185.1"/>
</dbReference>
<accession>K6V3S8</accession>
<proteinExistence type="predicted"/>
<evidence type="ECO:0000313" key="2">
    <source>
        <dbReference type="Proteomes" id="UP000006319"/>
    </source>
</evidence>
<name>K6V3S8_PLACD</name>
<dbReference type="KEGG" id="pcy:PCYB_007640"/>
<keyword evidence="2" id="KW-1185">Reference proteome</keyword>
<dbReference type="VEuPathDB" id="PlasmoDB:PCYB_007640"/>
<reference evidence="1 2" key="1">
    <citation type="journal article" date="2012" name="Nat. Genet.">
        <title>Plasmodium cynomolgi genome sequences provide insight into Plasmodium vivax and the monkey malaria clade.</title>
        <authorList>
            <person name="Tachibana S."/>
            <person name="Sullivan S.A."/>
            <person name="Kawai S."/>
            <person name="Nakamura S."/>
            <person name="Kim H.R."/>
            <person name="Goto N."/>
            <person name="Arisue N."/>
            <person name="Palacpac N.M.Q."/>
            <person name="Honma H."/>
            <person name="Yagi M."/>
            <person name="Tougan T."/>
            <person name="Katakai Y."/>
            <person name="Kaneko O."/>
            <person name="Mita T."/>
            <person name="Kita K."/>
            <person name="Yasutomi Y."/>
            <person name="Sutton P.L."/>
            <person name="Shakhbatyan R."/>
            <person name="Horii T."/>
            <person name="Yasunaga T."/>
            <person name="Barnwell J.W."/>
            <person name="Escalante A.A."/>
            <person name="Carlton J.M."/>
            <person name="Tanabe K."/>
        </authorList>
    </citation>
    <scope>NUCLEOTIDE SEQUENCE [LARGE SCALE GENOMIC DNA]</scope>
    <source>
        <strain evidence="1 2">B</strain>
    </source>
</reference>
<evidence type="ECO:0008006" key="3">
    <source>
        <dbReference type="Google" id="ProtNLM"/>
    </source>
</evidence>
<dbReference type="Pfam" id="PF05795">
    <property type="entry name" value="Plasmodium_Vir"/>
    <property type="match status" value="1"/>
</dbReference>
<dbReference type="EMBL" id="DF158506">
    <property type="protein sequence ID" value="GAB70015.1"/>
    <property type="molecule type" value="Genomic_DNA"/>
</dbReference>
<dbReference type="GeneID" id="14696557"/>
<dbReference type="AlphaFoldDB" id="K6V3S8"/>
<dbReference type="PhylomeDB" id="K6V3S8"/>
<dbReference type="InterPro" id="IPR008780">
    <property type="entry name" value="Plasmodium_Vir"/>
</dbReference>
<evidence type="ECO:0000313" key="1">
    <source>
        <dbReference type="EMBL" id="GAB70015.1"/>
    </source>
</evidence>
<sequence>MGYIINNWSTILKENHFDHNTSCIHIIYWLYGKIIGIEPDVTELQVIYNIFENFLKENCYKGENNKEIFMKYIKSYDMEILKNKKLVYDFLEYYDSIKKVLHENESKNNKEYCNYTKYIFNLYKYMNQNNTTHVYCEEIRKFLEKFKDNNELDFLKNKCSSESPHINLEYVVNDNCEF</sequence>
<organism evidence="1 2">
    <name type="scientific">Plasmodium cynomolgi (strain B)</name>
    <dbReference type="NCBI Taxonomy" id="1120755"/>
    <lineage>
        <taxon>Eukaryota</taxon>
        <taxon>Sar</taxon>
        <taxon>Alveolata</taxon>
        <taxon>Apicomplexa</taxon>
        <taxon>Aconoidasida</taxon>
        <taxon>Haemosporida</taxon>
        <taxon>Plasmodiidae</taxon>
        <taxon>Plasmodium</taxon>
        <taxon>Plasmodium (Plasmodium)</taxon>
    </lineage>
</organism>